<protein>
    <recommendedName>
        <fullName evidence="7">Abnormal spindle-like microcephaly-associated protein</fullName>
    </recommendedName>
</protein>
<dbReference type="EMBL" id="JACGCM010002781">
    <property type="protein sequence ID" value="KAF6135626.1"/>
    <property type="molecule type" value="Genomic_DNA"/>
</dbReference>
<accession>A0A7J7KZ35</accession>
<gene>
    <name evidence="5" type="ORF">GIB67_028197</name>
</gene>
<evidence type="ECO:0000256" key="1">
    <source>
        <dbReference type="ARBA" id="ARBA00022860"/>
    </source>
</evidence>
<dbReference type="Pfam" id="PF00612">
    <property type="entry name" value="IQ"/>
    <property type="match status" value="2"/>
</dbReference>
<dbReference type="PANTHER" id="PTHR32295:SF108">
    <property type="entry name" value="PROTEIN IQ-DOMAIN 20"/>
    <property type="match status" value="1"/>
</dbReference>
<sequence length="143" mass="16781">MKWDCIVRSKFVKMSCKRTTDIILPTSISRDNRQKKDPDKSFDLGENDSSESFDFRECMYDLPSKKKQLSEEDIAARKIQAFFRRYLARWAFRALKSLVKIQAIVRGVQVRKQSQIAMHCMHTLIRLHLRIQARQLLCTAVDG</sequence>
<dbReference type="PANTHER" id="PTHR32295">
    <property type="entry name" value="IQ-DOMAIN 5-RELATED"/>
    <property type="match status" value="1"/>
</dbReference>
<dbReference type="PROSITE" id="PS50096">
    <property type="entry name" value="IQ"/>
    <property type="match status" value="2"/>
</dbReference>
<dbReference type="InterPro" id="IPR000048">
    <property type="entry name" value="IQ_motif_EF-hand-BS"/>
</dbReference>
<comment type="function">
    <text evidence="3">May be involved in cooperative interactions with calmodulins or calmodulin-like proteins. Recruits calmodulin proteins to microtubules, thus being a potential scaffold in cellular signaling and trafficking. May associate with nucleic acids and regulate gene expression at the transcriptional or post-transcriptional level.</text>
</comment>
<evidence type="ECO:0000313" key="6">
    <source>
        <dbReference type="Proteomes" id="UP000541444"/>
    </source>
</evidence>
<evidence type="ECO:0000256" key="2">
    <source>
        <dbReference type="ARBA" id="ARBA00024341"/>
    </source>
</evidence>
<evidence type="ECO:0008006" key="7">
    <source>
        <dbReference type="Google" id="ProtNLM"/>
    </source>
</evidence>
<keyword evidence="1" id="KW-0112">Calmodulin-binding</keyword>
<dbReference type="AlphaFoldDB" id="A0A7J7KZ35"/>
<keyword evidence="6" id="KW-1185">Reference proteome</keyword>
<name>A0A7J7KZ35_9MAGN</name>
<evidence type="ECO:0000256" key="4">
    <source>
        <dbReference type="SAM" id="MobiDB-lite"/>
    </source>
</evidence>
<comment type="caution">
    <text evidence="5">The sequence shown here is derived from an EMBL/GenBank/DDBJ whole genome shotgun (WGS) entry which is preliminary data.</text>
</comment>
<dbReference type="OrthoDB" id="694295at2759"/>
<organism evidence="5 6">
    <name type="scientific">Kingdonia uniflora</name>
    <dbReference type="NCBI Taxonomy" id="39325"/>
    <lineage>
        <taxon>Eukaryota</taxon>
        <taxon>Viridiplantae</taxon>
        <taxon>Streptophyta</taxon>
        <taxon>Embryophyta</taxon>
        <taxon>Tracheophyta</taxon>
        <taxon>Spermatophyta</taxon>
        <taxon>Magnoliopsida</taxon>
        <taxon>Ranunculales</taxon>
        <taxon>Circaeasteraceae</taxon>
        <taxon>Kingdonia</taxon>
    </lineage>
</organism>
<dbReference type="Proteomes" id="UP000541444">
    <property type="component" value="Unassembled WGS sequence"/>
</dbReference>
<dbReference type="InterPro" id="IPR027417">
    <property type="entry name" value="P-loop_NTPase"/>
</dbReference>
<proteinExistence type="inferred from homology"/>
<feature type="region of interest" description="Disordered" evidence="4">
    <location>
        <begin position="29"/>
        <end position="50"/>
    </location>
</feature>
<dbReference type="SUPFAM" id="SSF52540">
    <property type="entry name" value="P-loop containing nucleoside triphosphate hydrolases"/>
    <property type="match status" value="1"/>
</dbReference>
<dbReference type="GO" id="GO:0005516">
    <property type="term" value="F:calmodulin binding"/>
    <property type="evidence" value="ECO:0007669"/>
    <property type="project" value="UniProtKB-KW"/>
</dbReference>
<evidence type="ECO:0000313" key="5">
    <source>
        <dbReference type="EMBL" id="KAF6135626.1"/>
    </source>
</evidence>
<comment type="similarity">
    <text evidence="2">Belongs to the IQD family.</text>
</comment>
<evidence type="ECO:0000256" key="3">
    <source>
        <dbReference type="ARBA" id="ARBA00045534"/>
    </source>
</evidence>
<dbReference type="Gene3D" id="1.20.5.190">
    <property type="match status" value="1"/>
</dbReference>
<feature type="compositionally biased region" description="Basic and acidic residues" evidence="4">
    <location>
        <begin position="30"/>
        <end position="43"/>
    </location>
</feature>
<reference evidence="5 6" key="1">
    <citation type="journal article" date="2020" name="IScience">
        <title>Genome Sequencing of the Endangered Kingdonia uniflora (Circaeasteraceae, Ranunculales) Reveals Potential Mechanisms of Evolutionary Specialization.</title>
        <authorList>
            <person name="Sun Y."/>
            <person name="Deng T."/>
            <person name="Zhang A."/>
            <person name="Moore M.J."/>
            <person name="Landis J.B."/>
            <person name="Lin N."/>
            <person name="Zhang H."/>
            <person name="Zhang X."/>
            <person name="Huang J."/>
            <person name="Zhang X."/>
            <person name="Sun H."/>
            <person name="Wang H."/>
        </authorList>
    </citation>
    <scope>NUCLEOTIDE SEQUENCE [LARGE SCALE GENOMIC DNA]</scope>
    <source>
        <strain evidence="5">TB1705</strain>
        <tissue evidence="5">Leaf</tissue>
    </source>
</reference>
<dbReference type="SMART" id="SM00015">
    <property type="entry name" value="IQ"/>
    <property type="match status" value="2"/>
</dbReference>